<dbReference type="Pfam" id="PF08843">
    <property type="entry name" value="AbiEii"/>
    <property type="match status" value="1"/>
</dbReference>
<sequence>MEKTILTKHQATILDHLSWEKDVHENFYLSGGTALAEFYLHHRLSEDLDFFSEKEFDPQVIQVVLKKIQKKVKLKKIDFQQSFNRNLFFLSIGNDIVKTEFTYFPFSPITNGMNYNELRIDSLLDIAVNKVFTIYQKPRSRDFIDLYCILQKERWPFENLIKKAKIKFDWHVDPVQMGSQLMKVNELKDFPHMTKKIRDSEWQKFFLKKAEELAGQIFKK</sequence>
<dbReference type="STRING" id="1798540.A3B74_02410"/>
<name>A0A1G2ARU3_9BACT</name>
<proteinExistence type="predicted"/>
<accession>A0A1G2ARU3</accession>
<dbReference type="InterPro" id="IPR014942">
    <property type="entry name" value="AbiEii"/>
</dbReference>
<reference evidence="1 2" key="1">
    <citation type="journal article" date="2016" name="Nat. Commun.">
        <title>Thousands of microbial genomes shed light on interconnected biogeochemical processes in an aquifer system.</title>
        <authorList>
            <person name="Anantharaman K."/>
            <person name="Brown C.T."/>
            <person name="Hug L.A."/>
            <person name="Sharon I."/>
            <person name="Castelle C.J."/>
            <person name="Probst A.J."/>
            <person name="Thomas B.C."/>
            <person name="Singh A."/>
            <person name="Wilkins M.J."/>
            <person name="Karaoz U."/>
            <person name="Brodie E.L."/>
            <person name="Williams K.H."/>
            <person name="Hubbard S.S."/>
            <person name="Banfield J.F."/>
        </authorList>
    </citation>
    <scope>NUCLEOTIDE SEQUENCE [LARGE SCALE GENOMIC DNA]</scope>
</reference>
<evidence type="ECO:0008006" key="3">
    <source>
        <dbReference type="Google" id="ProtNLM"/>
    </source>
</evidence>
<gene>
    <name evidence="1" type="ORF">A3B74_02410</name>
</gene>
<dbReference type="AlphaFoldDB" id="A0A1G2ARU3"/>
<evidence type="ECO:0000313" key="1">
    <source>
        <dbReference type="EMBL" id="OGY79603.1"/>
    </source>
</evidence>
<evidence type="ECO:0000313" key="2">
    <source>
        <dbReference type="Proteomes" id="UP000177165"/>
    </source>
</evidence>
<organism evidence="1 2">
    <name type="scientific">Candidatus Kerfeldbacteria bacterium RIFCSPHIGHO2_02_FULL_42_14</name>
    <dbReference type="NCBI Taxonomy" id="1798540"/>
    <lineage>
        <taxon>Bacteria</taxon>
        <taxon>Candidatus Kerfeldiibacteriota</taxon>
    </lineage>
</organism>
<protein>
    <recommendedName>
        <fullName evidence="3">Nucleotidyl transferase AbiEii/AbiGii toxin family protein</fullName>
    </recommendedName>
</protein>
<dbReference type="Gene3D" id="3.10.450.620">
    <property type="entry name" value="JHP933, nucleotidyltransferase-like core domain"/>
    <property type="match status" value="1"/>
</dbReference>
<comment type="caution">
    <text evidence="1">The sequence shown here is derived from an EMBL/GenBank/DDBJ whole genome shotgun (WGS) entry which is preliminary data.</text>
</comment>
<dbReference type="EMBL" id="MHKB01000008">
    <property type="protein sequence ID" value="OGY79603.1"/>
    <property type="molecule type" value="Genomic_DNA"/>
</dbReference>
<dbReference type="Proteomes" id="UP000177165">
    <property type="component" value="Unassembled WGS sequence"/>
</dbReference>